<evidence type="ECO:0000313" key="1">
    <source>
        <dbReference type="EMBL" id="GID15151.1"/>
    </source>
</evidence>
<dbReference type="Proteomes" id="UP000612808">
    <property type="component" value="Unassembled WGS sequence"/>
</dbReference>
<name>A0A8J3JB55_9ACTN</name>
<dbReference type="InterPro" id="IPR021373">
    <property type="entry name" value="DUF2993"/>
</dbReference>
<dbReference type="Pfam" id="PF11209">
    <property type="entry name" value="LmeA"/>
    <property type="match status" value="1"/>
</dbReference>
<keyword evidence="2" id="KW-1185">Reference proteome</keyword>
<dbReference type="RefSeq" id="WP_203663309.1">
    <property type="nucleotide sequence ID" value="NZ_BAAAZM010000001.1"/>
</dbReference>
<comment type="caution">
    <text evidence="1">The sequence shown here is derived from an EMBL/GenBank/DDBJ whole genome shotgun (WGS) entry which is preliminary data.</text>
</comment>
<dbReference type="AlphaFoldDB" id="A0A8J3JB55"/>
<organism evidence="1 2">
    <name type="scientific">Actinocatenispora rupis</name>
    <dbReference type="NCBI Taxonomy" id="519421"/>
    <lineage>
        <taxon>Bacteria</taxon>
        <taxon>Bacillati</taxon>
        <taxon>Actinomycetota</taxon>
        <taxon>Actinomycetes</taxon>
        <taxon>Micromonosporales</taxon>
        <taxon>Micromonosporaceae</taxon>
        <taxon>Actinocatenispora</taxon>
    </lineage>
</organism>
<accession>A0A8J3JB55</accession>
<evidence type="ECO:0000313" key="2">
    <source>
        <dbReference type="Proteomes" id="UP000612808"/>
    </source>
</evidence>
<gene>
    <name evidence="1" type="ORF">Aru02nite_60400</name>
</gene>
<protein>
    <recommendedName>
        <fullName evidence="3">DUF2993 domain-containing protein</fullName>
    </recommendedName>
</protein>
<dbReference type="EMBL" id="BOMB01000038">
    <property type="protein sequence ID" value="GID15151.1"/>
    <property type="molecule type" value="Genomic_DNA"/>
</dbReference>
<reference evidence="1" key="1">
    <citation type="submission" date="2021-01" db="EMBL/GenBank/DDBJ databases">
        <title>Whole genome shotgun sequence of Actinocatenispora rupis NBRC 107355.</title>
        <authorList>
            <person name="Komaki H."/>
            <person name="Tamura T."/>
        </authorList>
    </citation>
    <scope>NUCLEOTIDE SEQUENCE</scope>
    <source>
        <strain evidence="1">NBRC 107355</strain>
    </source>
</reference>
<sequence length="258" mass="27398">MPRPKRRGRKALIVLLVLLLVIVGLLVVADRVGASVANDKVAQQVAVQARKNDVKLGQEPTAEITGFPFLTQVAAGKYDKILVHMRDLQAQAYSVPKLDITATGVHAKASDVLNGSGTITADQVDGRATIGWGYLQQTAKDQLKQKIQVDDLTLSGTGGNLTVHLTVPVLSQQVKVVGTAKVTAADDHRSVVVSVKDLKPDGTKLPSYAQQALTSLAQQLTVNVTLPKLPYGLKLYDIQPASDGLQVEARASDVTLAG</sequence>
<proteinExistence type="predicted"/>
<evidence type="ECO:0008006" key="3">
    <source>
        <dbReference type="Google" id="ProtNLM"/>
    </source>
</evidence>